<comment type="caution">
    <text evidence="2">The sequence shown here is derived from an EMBL/GenBank/DDBJ whole genome shotgun (WGS) entry which is preliminary data.</text>
</comment>
<keyword evidence="1" id="KW-0812">Transmembrane</keyword>
<dbReference type="EMBL" id="JAAMPI010000807">
    <property type="protein sequence ID" value="KAF4628478.1"/>
    <property type="molecule type" value="Genomic_DNA"/>
</dbReference>
<dbReference type="OrthoDB" id="3061561at2759"/>
<protein>
    <submittedName>
        <fullName evidence="2">Uncharacterized protein</fullName>
    </submittedName>
</protein>
<reference evidence="2 3" key="1">
    <citation type="submission" date="2020-03" db="EMBL/GenBank/DDBJ databases">
        <title>Draft Genome Sequence of Cudoniella acicularis.</title>
        <authorList>
            <person name="Buettner E."/>
            <person name="Kellner H."/>
        </authorList>
    </citation>
    <scope>NUCLEOTIDE SEQUENCE [LARGE SCALE GENOMIC DNA]</scope>
    <source>
        <strain evidence="2 3">DSM 108380</strain>
    </source>
</reference>
<dbReference type="Proteomes" id="UP000566819">
    <property type="component" value="Unassembled WGS sequence"/>
</dbReference>
<gene>
    <name evidence="2" type="ORF">G7Y89_g9678</name>
</gene>
<organism evidence="2 3">
    <name type="scientific">Cudoniella acicularis</name>
    <dbReference type="NCBI Taxonomy" id="354080"/>
    <lineage>
        <taxon>Eukaryota</taxon>
        <taxon>Fungi</taxon>
        <taxon>Dikarya</taxon>
        <taxon>Ascomycota</taxon>
        <taxon>Pezizomycotina</taxon>
        <taxon>Leotiomycetes</taxon>
        <taxon>Helotiales</taxon>
        <taxon>Tricladiaceae</taxon>
        <taxon>Cudoniella</taxon>
    </lineage>
</organism>
<feature type="transmembrane region" description="Helical" evidence="1">
    <location>
        <begin position="132"/>
        <end position="150"/>
    </location>
</feature>
<evidence type="ECO:0000256" key="1">
    <source>
        <dbReference type="SAM" id="Phobius"/>
    </source>
</evidence>
<keyword evidence="1" id="KW-0472">Membrane</keyword>
<keyword evidence="1" id="KW-1133">Transmembrane helix</keyword>
<feature type="transmembrane region" description="Helical" evidence="1">
    <location>
        <begin position="102"/>
        <end position="125"/>
    </location>
</feature>
<evidence type="ECO:0000313" key="3">
    <source>
        <dbReference type="Proteomes" id="UP000566819"/>
    </source>
</evidence>
<name>A0A8H4RF72_9HELO</name>
<feature type="transmembrane region" description="Helical" evidence="1">
    <location>
        <begin position="162"/>
        <end position="187"/>
    </location>
</feature>
<proteinExistence type="predicted"/>
<dbReference type="AlphaFoldDB" id="A0A8H4RF72"/>
<keyword evidence="3" id="KW-1185">Reference proteome</keyword>
<accession>A0A8H4RF72</accession>
<sequence length="191" mass="22146">MSPDQVAEFESMAVSNTFDGENRGQQDTIWSIWALTPRVFEKEAEDIAIREYQEKAVQRVDQNKVVVSEAIEDLEARCKSVSARPKETILAQWDPELYRSKIWPLICFFGTSFPALHLISWFTIFPTLVEQWLWRGAFVPIITMLIFMHFERVFFRCGGFLTIISIVSPALYLMSRVVTITIVMAAFRRLI</sequence>
<evidence type="ECO:0000313" key="2">
    <source>
        <dbReference type="EMBL" id="KAF4628478.1"/>
    </source>
</evidence>